<protein>
    <recommendedName>
        <fullName evidence="5">Protein unzipped</fullName>
    </recommendedName>
</protein>
<feature type="signal peptide" evidence="2">
    <location>
        <begin position="1"/>
        <end position="18"/>
    </location>
</feature>
<feature type="compositionally biased region" description="Low complexity" evidence="1">
    <location>
        <begin position="374"/>
        <end position="393"/>
    </location>
</feature>
<gene>
    <name evidence="3" type="ORF">MELIAE_LOCUS7457</name>
</gene>
<evidence type="ECO:0000313" key="3">
    <source>
        <dbReference type="EMBL" id="CAH0556536.1"/>
    </source>
</evidence>
<dbReference type="PANTHER" id="PTHR31649">
    <property type="entry name" value="AGAP009604-PA"/>
    <property type="match status" value="1"/>
</dbReference>
<reference evidence="3" key="1">
    <citation type="submission" date="2021-12" db="EMBL/GenBank/DDBJ databases">
        <authorList>
            <person name="King R."/>
        </authorList>
    </citation>
    <scope>NUCLEOTIDE SEQUENCE</scope>
</reference>
<dbReference type="Pfam" id="PF11901">
    <property type="entry name" value="DM9"/>
    <property type="match status" value="1"/>
</dbReference>
<dbReference type="OrthoDB" id="428159at2759"/>
<feature type="region of interest" description="Disordered" evidence="1">
    <location>
        <begin position="374"/>
        <end position="396"/>
    </location>
</feature>
<dbReference type="AlphaFoldDB" id="A0A9P0FH29"/>
<evidence type="ECO:0000313" key="4">
    <source>
        <dbReference type="Proteomes" id="UP001154078"/>
    </source>
</evidence>
<keyword evidence="4" id="KW-1185">Reference proteome</keyword>
<name>A0A9P0FH29_BRAAE</name>
<dbReference type="Proteomes" id="UP001154078">
    <property type="component" value="Chromosome 5"/>
</dbReference>
<dbReference type="PANTHER" id="PTHR31649:SF11">
    <property type="entry name" value="PROTEIN UNZIPPED"/>
    <property type="match status" value="1"/>
</dbReference>
<evidence type="ECO:0000256" key="1">
    <source>
        <dbReference type="SAM" id="MobiDB-lite"/>
    </source>
</evidence>
<accession>A0A9P0FH29</accession>
<dbReference type="EMBL" id="OV121136">
    <property type="protein sequence ID" value="CAH0556536.1"/>
    <property type="molecule type" value="Genomic_DNA"/>
</dbReference>
<evidence type="ECO:0008006" key="5">
    <source>
        <dbReference type="Google" id="ProtNLM"/>
    </source>
</evidence>
<proteinExistence type="predicted"/>
<dbReference type="InterPro" id="IPR006616">
    <property type="entry name" value="DM9_repeat"/>
</dbReference>
<sequence>MNFLVIVLIGLIMPFSRSEPYVHILSENLDQVVTSTTLQWYPASGINTFLLQNAVVGANQTLKGSVSYDDTSDESVSTKPVYICRAKANGIWVTGQLRLDKNVCIVSHYNHVNEEKNFEILINIENSARLSWVYRDKYTLNPQGAVCSDEQHTLFIARRKAKVHGKGGSLSYYVGIFDSTEDLGVFHLVDQNNNEIEFEDGEILVESEPVRYEFKSLRFVLRRSPKKKTILGKAILKNEVEGLQRVESVISYNYTHFLSWGKGHGLLTGLPFTVHLNNGTSLKGKWGISESAERIEMAPIERYLETGTAVNVTLIGNYTETDVPYTATVVAIYKDEKRREWVIHESKREKKMDEVYANFDPLYFIHNNSHVPTTTTTTSTTTTTTTSKTTTTTQEANPISLPPQVIIIKQGEGSLKKEKNDILLDDSDSNASSLMKNPAAVESSTNRNVIEIFLLASVMAILRLT</sequence>
<evidence type="ECO:0000256" key="2">
    <source>
        <dbReference type="SAM" id="SignalP"/>
    </source>
</evidence>
<feature type="chain" id="PRO_5040390513" description="Protein unzipped" evidence="2">
    <location>
        <begin position="19"/>
        <end position="465"/>
    </location>
</feature>
<keyword evidence="2" id="KW-0732">Signal</keyword>
<organism evidence="3 4">
    <name type="scientific">Brassicogethes aeneus</name>
    <name type="common">Rape pollen beetle</name>
    <name type="synonym">Meligethes aeneus</name>
    <dbReference type="NCBI Taxonomy" id="1431903"/>
    <lineage>
        <taxon>Eukaryota</taxon>
        <taxon>Metazoa</taxon>
        <taxon>Ecdysozoa</taxon>
        <taxon>Arthropoda</taxon>
        <taxon>Hexapoda</taxon>
        <taxon>Insecta</taxon>
        <taxon>Pterygota</taxon>
        <taxon>Neoptera</taxon>
        <taxon>Endopterygota</taxon>
        <taxon>Coleoptera</taxon>
        <taxon>Polyphaga</taxon>
        <taxon>Cucujiformia</taxon>
        <taxon>Nitidulidae</taxon>
        <taxon>Meligethinae</taxon>
        <taxon>Brassicogethes</taxon>
    </lineage>
</organism>